<feature type="transmembrane region" description="Helical" evidence="12">
    <location>
        <begin position="297"/>
        <end position="320"/>
    </location>
</feature>
<comment type="similarity">
    <text evidence="2">Belongs to the cytochrome ubiquinol oxidase subunit 2 family.</text>
</comment>
<feature type="transmembrane region" description="Helical" evidence="12">
    <location>
        <begin position="222"/>
        <end position="242"/>
    </location>
</feature>
<evidence type="ECO:0000256" key="11">
    <source>
        <dbReference type="ARBA" id="ARBA00023136"/>
    </source>
</evidence>
<dbReference type="GO" id="GO:0019646">
    <property type="term" value="P:aerobic electron transport chain"/>
    <property type="evidence" value="ECO:0007669"/>
    <property type="project" value="TreeGrafter"/>
</dbReference>
<keyword evidence="4" id="KW-1003">Cell membrane</keyword>
<sequence>MDLATLWFVLIAVLWLGYLFLEGFDFGVGMLLRVLGRDERTRRVLVNTIGPVWDGNEVWLIVAAGATFAAFPGWYAGLFSAAYLPLLLVLLALIGRGVAFEYRGKIDSARWRALWDTVITGGSAVAALGVGLLLSWNVLGLPLDARGDRVGSAFAALRWETLVGALGVAGFALLHGAVFLALKTEGEVRERARRLALRVAPVALAPLAATLAVVQVREGSGWTLVPLGLAALAAVLGWLRLAAGREGQAFAALGVVIAGTVATWFGALYPNVLPSTVDPAFSLTIADTASSPYTLTVMTWVAAFGTPAVLVYQGWTYWVFRRRIGTRHIPEVHAP</sequence>
<keyword evidence="6 12" id="KW-0812">Transmembrane</keyword>
<dbReference type="InterPro" id="IPR003317">
    <property type="entry name" value="Cyt-d_oxidase_su2"/>
</dbReference>
<evidence type="ECO:0000256" key="7">
    <source>
        <dbReference type="ARBA" id="ARBA00022723"/>
    </source>
</evidence>
<feature type="transmembrane region" description="Helical" evidence="12">
    <location>
        <begin position="114"/>
        <end position="139"/>
    </location>
</feature>
<dbReference type="EMBL" id="MSIF01000022">
    <property type="protein sequence ID" value="OLF06382.1"/>
    <property type="molecule type" value="Genomic_DNA"/>
</dbReference>
<evidence type="ECO:0000256" key="9">
    <source>
        <dbReference type="ARBA" id="ARBA00022989"/>
    </source>
</evidence>
<accession>A0A7Z1AWE9</accession>
<comment type="subcellular location">
    <subcellularLocation>
        <location evidence="1">Cell membrane</location>
        <topology evidence="1">Multi-pass membrane protein</topology>
    </subcellularLocation>
</comment>
<keyword evidence="5" id="KW-0349">Heme</keyword>
<feature type="transmembrane region" description="Helical" evidence="12">
    <location>
        <begin position="159"/>
        <end position="183"/>
    </location>
</feature>
<proteinExistence type="inferred from homology"/>
<evidence type="ECO:0000256" key="8">
    <source>
        <dbReference type="ARBA" id="ARBA00022982"/>
    </source>
</evidence>
<feature type="transmembrane region" description="Helical" evidence="12">
    <location>
        <begin position="249"/>
        <end position="269"/>
    </location>
</feature>
<dbReference type="RefSeq" id="WP_075136884.1">
    <property type="nucleotide sequence ID" value="NZ_MSIF01000022.1"/>
</dbReference>
<dbReference type="Proteomes" id="UP000185696">
    <property type="component" value="Unassembled WGS sequence"/>
</dbReference>
<feature type="transmembrane region" description="Helical" evidence="12">
    <location>
        <begin position="6"/>
        <end position="36"/>
    </location>
</feature>
<dbReference type="GO" id="GO:0009055">
    <property type="term" value="F:electron transfer activity"/>
    <property type="evidence" value="ECO:0007669"/>
    <property type="project" value="TreeGrafter"/>
</dbReference>
<keyword evidence="9 12" id="KW-1133">Transmembrane helix</keyword>
<keyword evidence="7" id="KW-0479">Metal-binding</keyword>
<dbReference type="GO" id="GO:0005886">
    <property type="term" value="C:plasma membrane"/>
    <property type="evidence" value="ECO:0007669"/>
    <property type="project" value="UniProtKB-SubCell"/>
</dbReference>
<evidence type="ECO:0000256" key="4">
    <source>
        <dbReference type="ARBA" id="ARBA00022475"/>
    </source>
</evidence>
<evidence type="ECO:0000256" key="5">
    <source>
        <dbReference type="ARBA" id="ARBA00022617"/>
    </source>
</evidence>
<dbReference type="PANTHER" id="PTHR43141">
    <property type="entry name" value="CYTOCHROME BD2 SUBUNIT II"/>
    <property type="match status" value="1"/>
</dbReference>
<evidence type="ECO:0000256" key="10">
    <source>
        <dbReference type="ARBA" id="ARBA00023004"/>
    </source>
</evidence>
<feature type="transmembrane region" description="Helical" evidence="12">
    <location>
        <begin position="195"/>
        <end position="216"/>
    </location>
</feature>
<keyword evidence="8" id="KW-0249">Electron transport</keyword>
<keyword evidence="3" id="KW-0813">Transport</keyword>
<evidence type="ECO:0000256" key="6">
    <source>
        <dbReference type="ARBA" id="ARBA00022692"/>
    </source>
</evidence>
<evidence type="ECO:0000256" key="2">
    <source>
        <dbReference type="ARBA" id="ARBA00007543"/>
    </source>
</evidence>
<organism evidence="13 14">
    <name type="scientific">Actinophytocola xinjiangensis</name>
    <dbReference type="NCBI Taxonomy" id="485602"/>
    <lineage>
        <taxon>Bacteria</taxon>
        <taxon>Bacillati</taxon>
        <taxon>Actinomycetota</taxon>
        <taxon>Actinomycetes</taxon>
        <taxon>Pseudonocardiales</taxon>
        <taxon>Pseudonocardiaceae</taxon>
    </lineage>
</organism>
<gene>
    <name evidence="13" type="ORF">BLA60_32670</name>
</gene>
<evidence type="ECO:0000256" key="3">
    <source>
        <dbReference type="ARBA" id="ARBA00022448"/>
    </source>
</evidence>
<reference evidence="13 14" key="1">
    <citation type="submission" date="2016-12" db="EMBL/GenBank/DDBJ databases">
        <title>The draft genome sequence of Actinophytocola xinjiangensis.</title>
        <authorList>
            <person name="Wang W."/>
            <person name="Yuan L."/>
        </authorList>
    </citation>
    <scope>NUCLEOTIDE SEQUENCE [LARGE SCALE GENOMIC DNA]</scope>
    <source>
        <strain evidence="13 14">CGMCC 4.4663</strain>
    </source>
</reference>
<dbReference type="OrthoDB" id="9776710at2"/>
<dbReference type="GO" id="GO:0046872">
    <property type="term" value="F:metal ion binding"/>
    <property type="evidence" value="ECO:0007669"/>
    <property type="project" value="UniProtKB-KW"/>
</dbReference>
<dbReference type="PANTHER" id="PTHR43141:SF5">
    <property type="entry name" value="CYTOCHROME BD-I UBIQUINOL OXIDASE SUBUNIT 2"/>
    <property type="match status" value="1"/>
</dbReference>
<comment type="caution">
    <text evidence="13">The sequence shown here is derived from an EMBL/GenBank/DDBJ whole genome shotgun (WGS) entry which is preliminary data.</text>
</comment>
<dbReference type="Pfam" id="PF02322">
    <property type="entry name" value="Cyt_bd_oxida_II"/>
    <property type="match status" value="1"/>
</dbReference>
<evidence type="ECO:0000313" key="13">
    <source>
        <dbReference type="EMBL" id="OLF06382.1"/>
    </source>
</evidence>
<name>A0A7Z1AWE9_9PSEU</name>
<evidence type="ECO:0000256" key="12">
    <source>
        <dbReference type="SAM" id="Phobius"/>
    </source>
</evidence>
<keyword evidence="10" id="KW-0408">Iron</keyword>
<dbReference type="GO" id="GO:0016682">
    <property type="term" value="F:oxidoreductase activity, acting on diphenols and related substances as donors, oxygen as acceptor"/>
    <property type="evidence" value="ECO:0007669"/>
    <property type="project" value="TreeGrafter"/>
</dbReference>
<keyword evidence="11 12" id="KW-0472">Membrane</keyword>
<dbReference type="AlphaFoldDB" id="A0A7Z1AWE9"/>
<protein>
    <submittedName>
        <fullName evidence="13">Cytochrome d ubiquinol oxidase subunit II</fullName>
    </submittedName>
</protein>
<dbReference type="GO" id="GO:0070069">
    <property type="term" value="C:cytochrome complex"/>
    <property type="evidence" value="ECO:0007669"/>
    <property type="project" value="TreeGrafter"/>
</dbReference>
<evidence type="ECO:0000256" key="1">
    <source>
        <dbReference type="ARBA" id="ARBA00004651"/>
    </source>
</evidence>
<dbReference type="PIRSF" id="PIRSF000267">
    <property type="entry name" value="Cyt_oxidse_sub2"/>
    <property type="match status" value="1"/>
</dbReference>
<evidence type="ECO:0000313" key="14">
    <source>
        <dbReference type="Proteomes" id="UP000185696"/>
    </source>
</evidence>
<dbReference type="NCBIfam" id="TIGR00203">
    <property type="entry name" value="cydB"/>
    <property type="match status" value="1"/>
</dbReference>
<keyword evidence="14" id="KW-1185">Reference proteome</keyword>
<feature type="transmembrane region" description="Helical" evidence="12">
    <location>
        <begin position="82"/>
        <end position="102"/>
    </location>
</feature>